<comment type="caution">
    <text evidence="1">The sequence shown here is derived from an EMBL/GenBank/DDBJ whole genome shotgun (WGS) entry which is preliminary data.</text>
</comment>
<organism evidence="1 2">
    <name type="scientific">Cylicocyclus nassatus</name>
    <name type="common">Nematode worm</name>
    <dbReference type="NCBI Taxonomy" id="53992"/>
    <lineage>
        <taxon>Eukaryota</taxon>
        <taxon>Metazoa</taxon>
        <taxon>Ecdysozoa</taxon>
        <taxon>Nematoda</taxon>
        <taxon>Chromadorea</taxon>
        <taxon>Rhabditida</taxon>
        <taxon>Rhabditina</taxon>
        <taxon>Rhabditomorpha</taxon>
        <taxon>Strongyloidea</taxon>
        <taxon>Strongylidae</taxon>
        <taxon>Cylicocyclus</taxon>
    </lineage>
</organism>
<dbReference type="Proteomes" id="UP001176961">
    <property type="component" value="Unassembled WGS sequence"/>
</dbReference>
<protein>
    <submittedName>
        <fullName evidence="1">Uncharacterized protein</fullName>
    </submittedName>
</protein>
<reference evidence="1" key="1">
    <citation type="submission" date="2023-07" db="EMBL/GenBank/DDBJ databases">
        <authorList>
            <consortium name="CYATHOMIX"/>
        </authorList>
    </citation>
    <scope>NUCLEOTIDE SEQUENCE</scope>
    <source>
        <strain evidence="1">N/A</strain>
    </source>
</reference>
<dbReference type="EMBL" id="CATQJL010000326">
    <property type="protein sequence ID" value="CAJ0608780.1"/>
    <property type="molecule type" value="Genomic_DNA"/>
</dbReference>
<sequence length="124" mass="14193">MHRDISRICRVYFACDHFPAVRPFGIRTELGASMAPFMTGCIIIYAKMMSTLSLLKSIHLQIASFEPFFGFPLIFTPNSMAKLVRMFKGSILWTTTVFLSKKWHANRLKSLWGHHSNNGGLFHL</sequence>
<gene>
    <name evidence="1" type="ORF">CYNAS_LOCUS20763</name>
</gene>
<name>A0AA36MFY2_CYLNA</name>
<evidence type="ECO:0000313" key="2">
    <source>
        <dbReference type="Proteomes" id="UP001176961"/>
    </source>
</evidence>
<evidence type="ECO:0000313" key="1">
    <source>
        <dbReference type="EMBL" id="CAJ0608780.1"/>
    </source>
</evidence>
<keyword evidence="2" id="KW-1185">Reference proteome</keyword>
<accession>A0AA36MFY2</accession>
<proteinExistence type="predicted"/>
<dbReference type="AlphaFoldDB" id="A0AA36MFY2"/>